<reference evidence="1" key="2">
    <citation type="submission" date="2020-11" db="EMBL/GenBank/DDBJ databases">
        <authorList>
            <person name="McCartney M.A."/>
            <person name="Auch B."/>
            <person name="Kono T."/>
            <person name="Mallez S."/>
            <person name="Becker A."/>
            <person name="Gohl D.M."/>
            <person name="Silverstein K.A.T."/>
            <person name="Koren S."/>
            <person name="Bechman K.B."/>
            <person name="Herman A."/>
            <person name="Abrahante J.E."/>
            <person name="Garbe J."/>
        </authorList>
    </citation>
    <scope>NUCLEOTIDE SEQUENCE</scope>
    <source>
        <strain evidence="1">Duluth1</strain>
        <tissue evidence="1">Whole animal</tissue>
    </source>
</reference>
<dbReference type="EMBL" id="JAIWYP010000007">
    <property type="protein sequence ID" value="KAH3794902.1"/>
    <property type="molecule type" value="Genomic_DNA"/>
</dbReference>
<comment type="caution">
    <text evidence="1">The sequence shown here is derived from an EMBL/GenBank/DDBJ whole genome shotgun (WGS) entry which is preliminary data.</text>
</comment>
<evidence type="ECO:0000313" key="1">
    <source>
        <dbReference type="EMBL" id="KAH3794902.1"/>
    </source>
</evidence>
<proteinExistence type="predicted"/>
<evidence type="ECO:0000313" key="2">
    <source>
        <dbReference type="Proteomes" id="UP000828390"/>
    </source>
</evidence>
<keyword evidence="2" id="KW-1185">Reference proteome</keyword>
<name>A0A9D4J4C6_DREPO</name>
<accession>A0A9D4J4C6</accession>
<dbReference type="AlphaFoldDB" id="A0A9D4J4C6"/>
<protein>
    <submittedName>
        <fullName evidence="1">Uncharacterized protein</fullName>
    </submittedName>
</protein>
<gene>
    <name evidence="1" type="ORF">DPMN_148442</name>
</gene>
<dbReference type="Proteomes" id="UP000828390">
    <property type="component" value="Unassembled WGS sequence"/>
</dbReference>
<organism evidence="1 2">
    <name type="scientific">Dreissena polymorpha</name>
    <name type="common">Zebra mussel</name>
    <name type="synonym">Mytilus polymorpha</name>
    <dbReference type="NCBI Taxonomy" id="45954"/>
    <lineage>
        <taxon>Eukaryota</taxon>
        <taxon>Metazoa</taxon>
        <taxon>Spiralia</taxon>
        <taxon>Lophotrochozoa</taxon>
        <taxon>Mollusca</taxon>
        <taxon>Bivalvia</taxon>
        <taxon>Autobranchia</taxon>
        <taxon>Heteroconchia</taxon>
        <taxon>Euheterodonta</taxon>
        <taxon>Imparidentia</taxon>
        <taxon>Neoheterodontei</taxon>
        <taxon>Myida</taxon>
        <taxon>Dreissenoidea</taxon>
        <taxon>Dreissenidae</taxon>
        <taxon>Dreissena</taxon>
    </lineage>
</organism>
<reference evidence="1" key="1">
    <citation type="journal article" date="2019" name="bioRxiv">
        <title>The Genome of the Zebra Mussel, Dreissena polymorpha: A Resource for Invasive Species Research.</title>
        <authorList>
            <person name="McCartney M.A."/>
            <person name="Auch B."/>
            <person name="Kono T."/>
            <person name="Mallez S."/>
            <person name="Zhang Y."/>
            <person name="Obille A."/>
            <person name="Becker A."/>
            <person name="Abrahante J.E."/>
            <person name="Garbe J."/>
            <person name="Badalamenti J.P."/>
            <person name="Herman A."/>
            <person name="Mangelson H."/>
            <person name="Liachko I."/>
            <person name="Sullivan S."/>
            <person name="Sone E.D."/>
            <person name="Koren S."/>
            <person name="Silverstein K.A.T."/>
            <person name="Beckman K.B."/>
            <person name="Gohl D.M."/>
        </authorList>
    </citation>
    <scope>NUCLEOTIDE SEQUENCE</scope>
    <source>
        <strain evidence="1">Duluth1</strain>
        <tissue evidence="1">Whole animal</tissue>
    </source>
</reference>
<sequence length="102" mass="11705">MAAILTSKTLLVFDFMEYEGIHAAWSYVFLFHEDKKGKNLILIVENVFVTTITSTLPPSPSLNFMTKAEWVFIKYRLVIAIVWGGEDLRVREGRARRPSIKA</sequence>